<protein>
    <submittedName>
        <fullName evidence="2">Uncharacterized protein</fullName>
    </submittedName>
</protein>
<name>A0A699TTQ2_TANCI</name>
<dbReference type="AlphaFoldDB" id="A0A699TTQ2"/>
<organism evidence="2">
    <name type="scientific">Tanacetum cinerariifolium</name>
    <name type="common">Dalmatian daisy</name>
    <name type="synonym">Chrysanthemum cinerariifolium</name>
    <dbReference type="NCBI Taxonomy" id="118510"/>
    <lineage>
        <taxon>Eukaryota</taxon>
        <taxon>Viridiplantae</taxon>
        <taxon>Streptophyta</taxon>
        <taxon>Embryophyta</taxon>
        <taxon>Tracheophyta</taxon>
        <taxon>Spermatophyta</taxon>
        <taxon>Magnoliopsida</taxon>
        <taxon>eudicotyledons</taxon>
        <taxon>Gunneridae</taxon>
        <taxon>Pentapetalae</taxon>
        <taxon>asterids</taxon>
        <taxon>campanulids</taxon>
        <taxon>Asterales</taxon>
        <taxon>Asteraceae</taxon>
        <taxon>Asteroideae</taxon>
        <taxon>Anthemideae</taxon>
        <taxon>Anthemidinae</taxon>
        <taxon>Tanacetum</taxon>
    </lineage>
</organism>
<gene>
    <name evidence="2" type="ORF">Tci_884448</name>
</gene>
<dbReference type="EMBL" id="BKCJ011265884">
    <property type="protein sequence ID" value="GFD12479.1"/>
    <property type="molecule type" value="Genomic_DNA"/>
</dbReference>
<evidence type="ECO:0000313" key="2">
    <source>
        <dbReference type="EMBL" id="GFD12479.1"/>
    </source>
</evidence>
<proteinExistence type="predicted"/>
<evidence type="ECO:0000256" key="1">
    <source>
        <dbReference type="SAM" id="MobiDB-lite"/>
    </source>
</evidence>
<reference evidence="2" key="1">
    <citation type="journal article" date="2019" name="Sci. Rep.">
        <title>Draft genome of Tanacetum cinerariifolium, the natural source of mosquito coil.</title>
        <authorList>
            <person name="Yamashiro T."/>
            <person name="Shiraishi A."/>
            <person name="Satake H."/>
            <person name="Nakayama K."/>
        </authorList>
    </citation>
    <scope>NUCLEOTIDE SEQUENCE</scope>
</reference>
<feature type="region of interest" description="Disordered" evidence="1">
    <location>
        <begin position="44"/>
        <end position="80"/>
    </location>
</feature>
<comment type="caution">
    <text evidence="2">The sequence shown here is derived from an EMBL/GenBank/DDBJ whole genome shotgun (WGS) entry which is preliminary data.</text>
</comment>
<accession>A0A699TTQ2</accession>
<sequence length="115" mass="13379">MDGWKIKSLKMKSFVKIQELFENVMKRINTLVDLRTKLVEESIKKDKAEASQESSSKRERDGLEQERSKKQMVEDDKESEELKKCLEIIPDDRDDVTIDATTLSSKSPIIVDYKI</sequence>